<reference evidence="1" key="1">
    <citation type="submission" date="2022-08" db="EMBL/GenBank/DDBJ databases">
        <title>Molecular epidemiological analysis of five strains of VanD-type vancomycin-resistant Enterococcus faecalis.</title>
        <authorList>
            <person name="Mimura K."/>
            <person name="Hashimoto Y."/>
            <person name="Tomita H."/>
        </authorList>
    </citation>
    <scope>NUCLEOTIDE SEQUENCE</scope>
    <source>
        <strain evidence="1">SVR2332</strain>
    </source>
</reference>
<gene>
    <name evidence="1" type="ORF">EfsSVR2332_09330</name>
</gene>
<organism evidence="1 2">
    <name type="scientific">Enterococcus faecalis</name>
    <name type="common">Streptococcus faecalis</name>
    <dbReference type="NCBI Taxonomy" id="1351"/>
    <lineage>
        <taxon>Bacteria</taxon>
        <taxon>Bacillati</taxon>
        <taxon>Bacillota</taxon>
        <taxon>Bacilli</taxon>
        <taxon>Lactobacillales</taxon>
        <taxon>Enterococcaceae</taxon>
        <taxon>Enterococcus</taxon>
    </lineage>
</organism>
<dbReference type="Proteomes" id="UP001317613">
    <property type="component" value="Chromosome"/>
</dbReference>
<evidence type="ECO:0000313" key="1">
    <source>
        <dbReference type="EMBL" id="BDQ60855.1"/>
    </source>
</evidence>
<accession>A0AC59HMG1</accession>
<evidence type="ECO:0000313" key="2">
    <source>
        <dbReference type="Proteomes" id="UP001317613"/>
    </source>
</evidence>
<dbReference type="EMBL" id="AP026729">
    <property type="protein sequence ID" value="BDQ60855.1"/>
    <property type="molecule type" value="Genomic_DNA"/>
</dbReference>
<sequence length="181" mass="20151">MKSDEIQKEEELERARIRARREEEKNRAGKGCIGCLGFFIILAIIGGIITNLDSNKSSENKSEQPSTEQIKSKASNEAILLTQLQKSFEGVADVSFSSSKKMFTITPTDSDFKTAILAMLSGTVTKDDWNDMTENIRTMSQAMQEKYGSGYVISVLNPENTENTLLMVKDGNVTYNFADKL</sequence>
<name>A0AC59HMG1_ENTFL</name>
<proteinExistence type="predicted"/>
<protein>
    <submittedName>
        <fullName evidence="1">Uncharacterized protein</fullName>
    </submittedName>
</protein>